<reference evidence="2 3" key="1">
    <citation type="submission" date="2018-05" db="EMBL/GenBank/DDBJ databases">
        <title>Complete genome sequence of Massilia oculi sp. nov. CCUG 43427T (=DSM 26321T), the type strain of M. oculi, and comparison with genome sequences of other Massilia strains.</title>
        <authorList>
            <person name="Zhu B."/>
        </authorList>
    </citation>
    <scope>NUCLEOTIDE SEQUENCE [LARGE SCALE GENOMIC DNA]</scope>
    <source>
        <strain evidence="2 3">CCUG 43427</strain>
    </source>
</reference>
<organism evidence="2 3">
    <name type="scientific">Massilia oculi</name>
    <dbReference type="NCBI Taxonomy" id="945844"/>
    <lineage>
        <taxon>Bacteria</taxon>
        <taxon>Pseudomonadati</taxon>
        <taxon>Pseudomonadota</taxon>
        <taxon>Betaproteobacteria</taxon>
        <taxon>Burkholderiales</taxon>
        <taxon>Oxalobacteraceae</taxon>
        <taxon>Telluria group</taxon>
        <taxon>Massilia</taxon>
    </lineage>
</organism>
<evidence type="ECO:0000256" key="1">
    <source>
        <dbReference type="SAM" id="Phobius"/>
    </source>
</evidence>
<keyword evidence="1" id="KW-1133">Transmembrane helix</keyword>
<gene>
    <name evidence="2" type="ORF">DIR46_25640</name>
</gene>
<feature type="transmembrane region" description="Helical" evidence="1">
    <location>
        <begin position="54"/>
        <end position="75"/>
    </location>
</feature>
<dbReference type="RefSeq" id="WP_109347758.1">
    <property type="nucleotide sequence ID" value="NZ_CP029343.1"/>
</dbReference>
<accession>A0A2S2DQ08</accession>
<feature type="transmembrane region" description="Helical" evidence="1">
    <location>
        <begin position="6"/>
        <end position="24"/>
    </location>
</feature>
<sequence length="81" mass="9336">MDIVRIVYAVILLVLAIPNAIIDYKHRKKNAYPHGNAWAYYSQLAKEGSWEGKFMMWSGYIGIVAILSIIALAFYRLLTWD</sequence>
<keyword evidence="1" id="KW-0812">Transmembrane</keyword>
<proteinExistence type="predicted"/>
<dbReference type="OrthoDB" id="8759778at2"/>
<name>A0A2S2DQ08_9BURK</name>
<dbReference type="KEGG" id="mtim:DIR46_25640"/>
<dbReference type="Proteomes" id="UP000245820">
    <property type="component" value="Chromosome"/>
</dbReference>
<dbReference type="EMBL" id="CP029343">
    <property type="protein sequence ID" value="AWL07472.1"/>
    <property type="molecule type" value="Genomic_DNA"/>
</dbReference>
<evidence type="ECO:0000313" key="3">
    <source>
        <dbReference type="Proteomes" id="UP000245820"/>
    </source>
</evidence>
<dbReference type="AlphaFoldDB" id="A0A2S2DQ08"/>
<keyword evidence="1" id="KW-0472">Membrane</keyword>
<protein>
    <submittedName>
        <fullName evidence="2">Uncharacterized protein</fullName>
    </submittedName>
</protein>
<evidence type="ECO:0000313" key="2">
    <source>
        <dbReference type="EMBL" id="AWL07472.1"/>
    </source>
</evidence>
<keyword evidence="3" id="KW-1185">Reference proteome</keyword>